<sequence length="566" mass="65574">MLTDPELRSKVDQIWDRLWSSGLSNPMDSIEQFSYLLFLKRLDDAENQREKQTKRRNQPFEPQIKPELRWSHWINFKADKALKHVREEVFPWLRTAGTQGSSFERYMQNAEFKVSKPGTLIEVCNLIDALKISEQNQDVQGDLYEYLLSKLNTAGRNGQFRTPRHIIRMMVRMVDPKPKERIGDLAAGTCGFLVNAYEYILEQHSEPDEQGKPQLIGDLLSDEEREFLQTEAFTAYDNDAGMTMLRIGSMNLMLHGIKHPRFFYMDTLSKAFKDEKSLDVVLMNPPFKGKMDESDINPTLPTKCKKTELLFLHLIERVLDMGGRCGVIVPDGVLFGSSKQHQEIRKKIIETHRLDGVVSMPSGVFKPYAGVSTAVLLFTRGGTTDKIWFYDMERDGFSLDDKRQPVAENDIPDILTCWQNRFNPDFRSQRLQRLSELKSDIAPMKAERLKLLKEINRLTFENAVAPADDEPTRLALEADRQRLAQLHEQMAPLQAEINQLNRQFWVTKAQVKGNKYDLSASRYRQIEQDEPYYESSQVTMERLLKLEHVMAEEVRELEVLLEQTSS</sequence>
<dbReference type="EMBL" id="MJGC01000067">
    <property type="protein sequence ID" value="OEJ74323.1"/>
    <property type="molecule type" value="Genomic_DNA"/>
</dbReference>
<organism evidence="10">
    <name type="scientific">Desertifilum tharense IPPAS B-1220</name>
    <dbReference type="NCBI Taxonomy" id="1781255"/>
    <lineage>
        <taxon>Bacteria</taxon>
        <taxon>Bacillati</taxon>
        <taxon>Cyanobacteriota</taxon>
        <taxon>Cyanophyceae</taxon>
        <taxon>Desertifilales</taxon>
        <taxon>Desertifilaceae</taxon>
        <taxon>Desertifilum</taxon>
    </lineage>
</organism>
<comment type="catalytic activity">
    <reaction evidence="7">
        <text>a 2'-deoxyadenosine in DNA + S-adenosyl-L-methionine = an N(6)-methyl-2'-deoxyadenosine in DNA + S-adenosyl-L-homocysteine + H(+)</text>
        <dbReference type="Rhea" id="RHEA:15197"/>
        <dbReference type="Rhea" id="RHEA-COMP:12418"/>
        <dbReference type="Rhea" id="RHEA-COMP:12419"/>
        <dbReference type="ChEBI" id="CHEBI:15378"/>
        <dbReference type="ChEBI" id="CHEBI:57856"/>
        <dbReference type="ChEBI" id="CHEBI:59789"/>
        <dbReference type="ChEBI" id="CHEBI:90615"/>
        <dbReference type="ChEBI" id="CHEBI:90616"/>
        <dbReference type="EC" id="2.1.1.72"/>
    </reaction>
</comment>
<evidence type="ECO:0000259" key="8">
    <source>
        <dbReference type="Pfam" id="PF02384"/>
    </source>
</evidence>
<dbReference type="RefSeq" id="WP_069968070.1">
    <property type="nucleotide sequence ID" value="NZ_CM124774.1"/>
</dbReference>
<dbReference type="PANTHER" id="PTHR42933:SF3">
    <property type="entry name" value="TYPE I RESTRICTION ENZYME MJAVIII METHYLASE SUBUNIT"/>
    <property type="match status" value="1"/>
</dbReference>
<comment type="caution">
    <text evidence="10">The sequence shown here is derived from an EMBL/GenBank/DDBJ whole genome shotgun (WGS) entry which is preliminary data.</text>
</comment>
<dbReference type="GO" id="GO:0032259">
    <property type="term" value="P:methylation"/>
    <property type="evidence" value="ECO:0007669"/>
    <property type="project" value="UniProtKB-KW"/>
</dbReference>
<gene>
    <name evidence="10" type="ORF">BH720_15210</name>
</gene>
<dbReference type="PRINTS" id="PR00507">
    <property type="entry name" value="N12N6MTFRASE"/>
</dbReference>
<keyword evidence="6" id="KW-0680">Restriction system</keyword>
<evidence type="ECO:0000256" key="1">
    <source>
        <dbReference type="ARBA" id="ARBA00006594"/>
    </source>
</evidence>
<dbReference type="OrthoDB" id="467945at2"/>
<feature type="domain" description="N6 adenine-specific DNA methyltransferase N-terminal" evidence="9">
    <location>
        <begin position="7"/>
        <end position="122"/>
    </location>
</feature>
<keyword evidence="4" id="KW-0808">Transferase</keyword>
<feature type="domain" description="DNA methylase adenine-specific" evidence="8">
    <location>
        <begin position="136"/>
        <end position="421"/>
    </location>
</feature>
<comment type="similarity">
    <text evidence="1">Belongs to the N(4)/N(6)-methyltransferase family.</text>
</comment>
<evidence type="ECO:0000256" key="2">
    <source>
        <dbReference type="ARBA" id="ARBA00011900"/>
    </source>
</evidence>
<dbReference type="GO" id="GO:0009307">
    <property type="term" value="P:DNA restriction-modification system"/>
    <property type="evidence" value="ECO:0007669"/>
    <property type="project" value="UniProtKB-KW"/>
</dbReference>
<evidence type="ECO:0000313" key="10">
    <source>
        <dbReference type="EMBL" id="OEJ74323.1"/>
    </source>
</evidence>
<dbReference type="Gene3D" id="1.20.1260.30">
    <property type="match status" value="1"/>
</dbReference>
<dbReference type="Pfam" id="PF02384">
    <property type="entry name" value="N6_Mtase"/>
    <property type="match status" value="1"/>
</dbReference>
<dbReference type="InterPro" id="IPR002052">
    <property type="entry name" value="DNA_methylase_N6_adenine_CS"/>
</dbReference>
<dbReference type="PROSITE" id="PS00092">
    <property type="entry name" value="N6_MTASE"/>
    <property type="match status" value="1"/>
</dbReference>
<name>A0A1E5QJ01_9CYAN</name>
<dbReference type="InterPro" id="IPR029063">
    <property type="entry name" value="SAM-dependent_MTases_sf"/>
</dbReference>
<dbReference type="AlphaFoldDB" id="A0A1E5QJ01"/>
<dbReference type="InterPro" id="IPR038333">
    <property type="entry name" value="T1MK-like_N_sf"/>
</dbReference>
<dbReference type="EC" id="2.1.1.72" evidence="2"/>
<evidence type="ECO:0000256" key="5">
    <source>
        <dbReference type="ARBA" id="ARBA00022691"/>
    </source>
</evidence>
<evidence type="ECO:0000256" key="7">
    <source>
        <dbReference type="ARBA" id="ARBA00047942"/>
    </source>
</evidence>
<dbReference type="InterPro" id="IPR003356">
    <property type="entry name" value="DNA_methylase_A-5"/>
</dbReference>
<protein>
    <recommendedName>
        <fullName evidence="2">site-specific DNA-methyltransferase (adenine-specific)</fullName>
        <ecNumber evidence="2">2.1.1.72</ecNumber>
    </recommendedName>
</protein>
<evidence type="ECO:0000259" key="9">
    <source>
        <dbReference type="Pfam" id="PF12161"/>
    </source>
</evidence>
<dbReference type="STRING" id="1781255.BH720_15210"/>
<reference evidence="10" key="1">
    <citation type="submission" date="2016-09" db="EMBL/GenBank/DDBJ databases">
        <title>Draft genome of thermotolerant cyanobacterium Desertifilum sp. strain IPPAS B-1220.</title>
        <authorList>
            <person name="Sinetova M.A."/>
            <person name="Bolakhan K."/>
            <person name="Zayadan B.K."/>
            <person name="Mironov K.S."/>
            <person name="Ustinova V."/>
            <person name="Kupriyanova E.V."/>
            <person name="Sidorov R.A."/>
            <person name="Skrypnik A.N."/>
            <person name="Gogoleva N.E."/>
            <person name="Gogolev Y.V."/>
            <person name="Los D.A."/>
        </authorList>
    </citation>
    <scope>NUCLEOTIDE SEQUENCE [LARGE SCALE GENOMIC DNA]</scope>
    <source>
        <strain evidence="10">IPPAS B-1220</strain>
    </source>
</reference>
<proteinExistence type="inferred from homology"/>
<accession>A0A1E5QJ01</accession>
<dbReference type="InterPro" id="IPR051537">
    <property type="entry name" value="DNA_Adenine_Mtase"/>
</dbReference>
<evidence type="ECO:0000256" key="4">
    <source>
        <dbReference type="ARBA" id="ARBA00022679"/>
    </source>
</evidence>
<dbReference type="Pfam" id="PF12161">
    <property type="entry name" value="HsdM_N"/>
    <property type="match status" value="1"/>
</dbReference>
<dbReference type="GO" id="GO:0003677">
    <property type="term" value="F:DNA binding"/>
    <property type="evidence" value="ECO:0007669"/>
    <property type="project" value="InterPro"/>
</dbReference>
<dbReference type="REBASE" id="172437">
    <property type="entry name" value="M.DspB1220ORF15210P"/>
</dbReference>
<dbReference type="PANTHER" id="PTHR42933">
    <property type="entry name" value="SLR6095 PROTEIN"/>
    <property type="match status" value="1"/>
</dbReference>
<dbReference type="GO" id="GO:0008170">
    <property type="term" value="F:N-methyltransferase activity"/>
    <property type="evidence" value="ECO:0007669"/>
    <property type="project" value="InterPro"/>
</dbReference>
<keyword evidence="3 10" id="KW-0489">Methyltransferase</keyword>
<evidence type="ECO:0000256" key="6">
    <source>
        <dbReference type="ARBA" id="ARBA00022747"/>
    </source>
</evidence>
<keyword evidence="5" id="KW-0949">S-adenosyl-L-methionine</keyword>
<dbReference type="InterPro" id="IPR022749">
    <property type="entry name" value="D12N6_MeTrfase_N"/>
</dbReference>
<evidence type="ECO:0000256" key="3">
    <source>
        <dbReference type="ARBA" id="ARBA00022603"/>
    </source>
</evidence>
<dbReference type="SUPFAM" id="SSF53335">
    <property type="entry name" value="S-adenosyl-L-methionine-dependent methyltransferases"/>
    <property type="match status" value="1"/>
</dbReference>
<dbReference type="Gene3D" id="3.40.50.150">
    <property type="entry name" value="Vaccinia Virus protein VP39"/>
    <property type="match status" value="1"/>
</dbReference>
<dbReference type="GO" id="GO:0009007">
    <property type="term" value="F:site-specific DNA-methyltransferase (adenine-specific) activity"/>
    <property type="evidence" value="ECO:0007669"/>
    <property type="project" value="UniProtKB-EC"/>
</dbReference>